<evidence type="ECO:0000256" key="2">
    <source>
        <dbReference type="SAM" id="MobiDB-lite"/>
    </source>
</evidence>
<feature type="compositionally biased region" description="Acidic residues" evidence="2">
    <location>
        <begin position="345"/>
        <end position="354"/>
    </location>
</feature>
<dbReference type="Proteomes" id="UP000030690">
    <property type="component" value="Unassembled WGS sequence"/>
</dbReference>
<name>A0A024V3E3_PLAFA</name>
<accession>A0A024V3E3</accession>
<reference evidence="3 4" key="2">
    <citation type="submission" date="2013-02" db="EMBL/GenBank/DDBJ databases">
        <title>The Genome Sequence of Plasmodium falciparum Vietnam Oak-Knoll (FVO).</title>
        <authorList>
            <consortium name="The Broad Institute Genome Sequencing Platform"/>
            <consortium name="The Broad Institute Genome Sequencing Center for Infectious Disease"/>
            <person name="Neafsey D."/>
            <person name="Cheeseman I."/>
            <person name="Volkman S."/>
            <person name="Adams J."/>
            <person name="Walker B."/>
            <person name="Young S.K."/>
            <person name="Zeng Q."/>
            <person name="Gargeya S."/>
            <person name="Fitzgerald M."/>
            <person name="Haas B."/>
            <person name="Abouelleil A."/>
            <person name="Alvarado L."/>
            <person name="Arachchi H.M."/>
            <person name="Berlin A.M."/>
            <person name="Chapman S.B."/>
            <person name="Dewar J."/>
            <person name="Goldberg J."/>
            <person name="Griggs A."/>
            <person name="Gujja S."/>
            <person name="Hansen M."/>
            <person name="Howarth C."/>
            <person name="Imamovic A."/>
            <person name="Larimer J."/>
            <person name="McCowan C."/>
            <person name="Murphy C."/>
            <person name="Neiman D."/>
            <person name="Pearson M."/>
            <person name="Priest M."/>
            <person name="Roberts A."/>
            <person name="Saif S."/>
            <person name="Shea T."/>
            <person name="Sisk P."/>
            <person name="Sykes S."/>
            <person name="Wortman J."/>
            <person name="Nusbaum C."/>
            <person name="Birren B."/>
        </authorList>
    </citation>
    <scope>NUCLEOTIDE SEQUENCE [LARGE SCALE GENOMIC DNA]</scope>
    <source>
        <strain evidence="4">Vietnam Oak-Knoll (FVO)</strain>
    </source>
</reference>
<feature type="region of interest" description="Disordered" evidence="2">
    <location>
        <begin position="324"/>
        <end position="358"/>
    </location>
</feature>
<reference evidence="3 4" key="1">
    <citation type="submission" date="2013-02" db="EMBL/GenBank/DDBJ databases">
        <title>The Genome Annotation of Plasmodium falciparum Vietnam Oak-Knoll (FVO).</title>
        <authorList>
            <consortium name="The Broad Institute Genome Sequencing Platform"/>
            <consortium name="The Broad Institute Genome Sequencing Center for Infectious Disease"/>
            <person name="Neafsey D."/>
            <person name="Hoffman S."/>
            <person name="Volkman S."/>
            <person name="Rosenthal P."/>
            <person name="Walker B."/>
            <person name="Young S.K."/>
            <person name="Zeng Q."/>
            <person name="Gargeya S."/>
            <person name="Fitzgerald M."/>
            <person name="Haas B."/>
            <person name="Abouelleil A."/>
            <person name="Allen A.W."/>
            <person name="Alvarado L."/>
            <person name="Arachchi H.M."/>
            <person name="Berlin A.M."/>
            <person name="Chapman S.B."/>
            <person name="Gainer-Dewar J."/>
            <person name="Goldberg J."/>
            <person name="Griggs A."/>
            <person name="Gujja S."/>
            <person name="Hansen M."/>
            <person name="Howarth C."/>
            <person name="Imamovic A."/>
            <person name="Ireland A."/>
            <person name="Larimer J."/>
            <person name="McCowan C."/>
            <person name="Murphy C."/>
            <person name="Pearson M."/>
            <person name="Poon T.W."/>
            <person name="Priest M."/>
            <person name="Roberts A."/>
            <person name="Saif S."/>
            <person name="Shea T."/>
            <person name="Sisk P."/>
            <person name="Sykes S."/>
            <person name="Wortman J."/>
            <person name="Nusbaum C."/>
            <person name="Birren B."/>
        </authorList>
    </citation>
    <scope>NUCLEOTIDE SEQUENCE [LARGE SCALE GENOMIC DNA]</scope>
    <source>
        <strain evidence="4">Vietnam Oak-Knoll (FVO)</strain>
    </source>
</reference>
<dbReference type="EMBL" id="KI925135">
    <property type="protein sequence ID" value="ETW17014.1"/>
    <property type="molecule type" value="Genomic_DNA"/>
</dbReference>
<protein>
    <submittedName>
        <fullName evidence="3">Uncharacterized protein</fullName>
    </submittedName>
</protein>
<evidence type="ECO:0000256" key="1">
    <source>
        <dbReference type="SAM" id="Coils"/>
    </source>
</evidence>
<feature type="coiled-coil region" evidence="1">
    <location>
        <begin position="551"/>
        <end position="634"/>
    </location>
</feature>
<evidence type="ECO:0000313" key="4">
    <source>
        <dbReference type="Proteomes" id="UP000030690"/>
    </source>
</evidence>
<sequence>MDVNNSFVNMKDVMNIPVQVEGKDGDKKHNNMNDNLLNFDCSYENILNNDIERPQEIDCGMSCTSSFVDSNEKMVNDNYIDNNYEDLNSAQGESKDINHMKFEKKDIINVPETYCKNNYDYMYNNALNLSFKKNNDQIYMNKFGNINENNKEDNSNNNFVLDDNNLMLNEGNIIIKNMYPVDMNNHNVGSEIHDNNEHSCILRNNGKVQNEFRHEGNLSNDRSVYGELIDMDNMDNMNNVNNVNNMDSVNNMDNMDNMNNVNNINSVNDSKCIHALNAPGRKNIKTKDAQDYFFNNENIHCVSKSTTYILNIGENGSTCINDIISNSNNSTSTGSKKNKRKEEKEEKEEEEEEKEKEIEVEKKREKMNMLGNIIPENDSTNKENHYYDLENNEIYKAMENDIINYKHIIFRLKCEVQIKNSYLENEKRKNEEYEKVIENYISDLNKNNKNNKNNNNNNSSSCSNVYIQNNLPGAEPLNIIEVENRQLKDTLLLKSSEIIELNNVINNLKNQKMIFFNQLENELDMSIKKETEYSFLLQSQTKRLDAANAYIEKQAIKIVQLKKDMENLENTYNMNLKNNEEQIKELLKEKEEFIEITKELEIINIDNVKKKEEIEKYKEKCSSLTDELNELLRIISINQHDKIDTFKYHNFYESENMIMSYNNMNESLQGYYYFEKGNNLKKECYNDKDKNNENVLTIQLKRLIDENEILQKQYEELNNEKIQMVQELQLKNVIIDKKNENYTSLLDKYNILEKDFEHIHNLCIHFEEKFKQECIHNNVNDVNNVNNCKQCEQCEQFIVR</sequence>
<feature type="coiled-coil region" evidence="1">
    <location>
        <begin position="423"/>
        <end position="450"/>
    </location>
</feature>
<dbReference type="AlphaFoldDB" id="A0A024V3E3"/>
<proteinExistence type="predicted"/>
<keyword evidence="1" id="KW-0175">Coiled coil</keyword>
<gene>
    <name evidence="3" type="ORF">PFFVO_04119</name>
</gene>
<evidence type="ECO:0000313" key="3">
    <source>
        <dbReference type="EMBL" id="ETW17014.1"/>
    </source>
</evidence>
<feature type="compositionally biased region" description="Low complexity" evidence="2">
    <location>
        <begin position="324"/>
        <end position="335"/>
    </location>
</feature>
<organism evidence="3 4">
    <name type="scientific">Plasmodium falciparum Vietnam Oak-Knoll</name>
    <name type="common">FVO</name>
    <dbReference type="NCBI Taxonomy" id="1036723"/>
    <lineage>
        <taxon>Eukaryota</taxon>
        <taxon>Sar</taxon>
        <taxon>Alveolata</taxon>
        <taxon>Apicomplexa</taxon>
        <taxon>Aconoidasida</taxon>
        <taxon>Haemosporida</taxon>
        <taxon>Plasmodiidae</taxon>
        <taxon>Plasmodium</taxon>
        <taxon>Plasmodium (Laverania)</taxon>
    </lineage>
</organism>
<feature type="coiled-coil region" evidence="1">
    <location>
        <begin position="693"/>
        <end position="755"/>
    </location>
</feature>